<proteinExistence type="predicted"/>
<dbReference type="SUPFAM" id="SSF48371">
    <property type="entry name" value="ARM repeat"/>
    <property type="match status" value="2"/>
</dbReference>
<dbReference type="GO" id="GO:0005634">
    <property type="term" value="C:nucleus"/>
    <property type="evidence" value="ECO:0007669"/>
    <property type="project" value="TreeGrafter"/>
</dbReference>
<sequence length="1805" mass="199492">MSEATPTAPAPPPPPQSEAEKEDALDRMLTRLALADDDRLEPLLSSILPYTISSLSSSSPSVRDLVMKILTHVNRRVKHRLEIGLPMLELWKLYCEANTSPMVRNFCTVYLEMAFERLPDEKKMHISPELLVNVSTIPSQHQGIILRMISKAIGFHSSKIDEFIASKYKAVSGSRDGDVFVEFCLHVILYQSTPPGMGSPPGLSIAQAERVSGKQPVKSEALAMRKLGILNVIEVMKLRPEAVYPIYLAAASDSLEPVVKRGEDLLKRGAPGVNLEDSDLIRRLFMLFNGTPKDEKVANELKVAPASTSLRARLMSVFTKSIAAANAFPFSLQCIFGCIYGDGTTSRLKQLGMEFTVWVFKHAALDQLKLMGPVILSGVLRSLDGSSGLEADTAGRDLKVFAYQAIGLLASRVPNLFREKSDMAVRLFMALRLEDQSLRLAIQEVASSLATAYKGAPEEVLKELEALLLQNCQAEQTEVRFCALRWATSLFDLHHCPSRYICMLGASDTRLDIREMALEGLNLLKDERQLSMTNTGANYPDLKLMLDFIATQQPELLDSTAQREGRLHFPSKSYLAMVKFLMKCFEASQRKELLEKESEVLLIEKMGILIEKATGVEGSNELHATALRALVDISSHFPKLVASCYSLRLSWLKSLLSHIDSDTREAASRVIGLSCALLSSVAASDLISEFLSLISRNQKIRFETFHGSICAIGFVTAECMKESSFISEELYRSIIEALVKVVESETAPLASAAMEALGHIGLRTLLPVITRDSITAGVLIILQERLAKLLSGNEIKCMQKILVSLGHISFNETSFPHLQSALDLIFGMSRSKVEDVLFSAGEALSFIWGDVPVTADMVLKTNYGSLSERTNYLTSEMQISSLTTSDRSVNDDESHIMAREVIIKKLFETLLYSSRKEERCAGTVWLVSLTMYCGHHKRIQELLPEIQEAFSHLIGDQNDLTQDLASQGMSIVYELGDASMKQELVHALVGTLTGTGKRKRAIKLTEDSEVFQEGSIGKDLGGGKLSTYKELCSLANEMGQPDLIYKFMDLANYQASLNSKRGAAFGFSKIAKQAGEALQPHLKSLIPRLVRYQYDPDKNVQDAMAHIWKSIVADSKKTIDEYYDIIMDDLLMQCGSRLWRSREASCLAIADLIQGRRFSQVGKHLKRIWTAAFRAMDDIKETVRKSGDSLCRAVSSLTVRLCDISLTEASDARHTMDMVLPYLLVEGIVSKVSSVQKASIGIVMKLAKGAGITLRPHLPDLVCCMLECLSSLEDQRLNYVELHAANVGIQAEKLEGLRIAVAKDSPMWETLDVCLKVVDTESLTLLVPRLAQMVKSGVGLNTRFGVASFITMLAQKVNADIKPFTNTLLKTLFHAVLDEKSSSVKRAFASSCAVILKYASQAQAQKLIEDTTALHLGEKNAQVSGAVLLRAYYNNAAEVLSGYNAVIIPVTFVSRFEDDKDISALFEELWEEIPSGERITLQLYLEEVVSLLCDCMASSSWGAKRKSAKAMRKLSEVLKEMLVPHQNKLLSSLLKELPGRLWEGKDLILHAVASVCSSCHDALTEADPTTPTNVLAAVSNACTKKAKSYREAAFSCLQQVISAFKNPEFFNLVFPMLYEICKKDSAKNFSPSPVISSNAGTDEAEDTSAPMDKVLDCFSSCFHVSSISDLLNKKEQILEVISIALSSSYNWPVKMSAFSSIKELSLKFSTIPDDSCAYSHDGLTFVCKVVHSVGPLVLDCIRSVKIAQVHIAASECLLEMSKLYRNVPLEHKMDVSFKDDLTFLCESEKNEQAKTLLRECISILL</sequence>
<evidence type="ECO:0000256" key="4">
    <source>
        <dbReference type="ARBA" id="ARBA00022942"/>
    </source>
</evidence>
<dbReference type="EMBL" id="SWLB01000017">
    <property type="protein sequence ID" value="KAF3327246.1"/>
    <property type="molecule type" value="Genomic_DNA"/>
</dbReference>
<dbReference type="GO" id="GO:0060090">
    <property type="term" value="F:molecular adaptor activity"/>
    <property type="evidence" value="ECO:0007669"/>
    <property type="project" value="InterPro"/>
</dbReference>
<comment type="caution">
    <text evidence="9">The sequence shown here is derived from an EMBL/GenBank/DDBJ whole genome shotgun (WGS) entry which is preliminary data.</text>
</comment>
<evidence type="ECO:0000256" key="2">
    <source>
        <dbReference type="ARBA" id="ARBA00022490"/>
    </source>
</evidence>
<keyword evidence="2" id="KW-0963">Cytoplasm</keyword>
<accession>A0A833QZA7</accession>
<dbReference type="Pfam" id="PF24492">
    <property type="entry name" value="HEAT_ECM29"/>
    <property type="match status" value="1"/>
</dbReference>
<dbReference type="GO" id="GO:0000502">
    <property type="term" value="C:proteasome complex"/>
    <property type="evidence" value="ECO:0007669"/>
    <property type="project" value="UniProtKB-KW"/>
</dbReference>
<dbReference type="InterPro" id="IPR024372">
    <property type="entry name" value="Ecm29_N"/>
</dbReference>
<dbReference type="GO" id="GO:0043248">
    <property type="term" value="P:proteasome assembly"/>
    <property type="evidence" value="ECO:0007669"/>
    <property type="project" value="InterPro"/>
</dbReference>
<evidence type="ECO:0000313" key="10">
    <source>
        <dbReference type="Proteomes" id="UP000623129"/>
    </source>
</evidence>
<protein>
    <submittedName>
        <fullName evidence="9">Proteasome-associated protein ECM29 isoform X1</fullName>
    </submittedName>
</protein>
<dbReference type="InterPro" id="IPR016024">
    <property type="entry name" value="ARM-type_fold"/>
</dbReference>
<dbReference type="PANTHER" id="PTHR23346:SF19">
    <property type="entry name" value="PROTEASOME ADAPTER AND SCAFFOLD PROTEIN ECM29"/>
    <property type="match status" value="1"/>
</dbReference>
<dbReference type="InterPro" id="IPR055444">
    <property type="entry name" value="ARM_ECM29"/>
</dbReference>
<dbReference type="InterPro" id="IPR055443">
    <property type="entry name" value="HEAT_ECM29"/>
</dbReference>
<feature type="region of interest" description="Disordered" evidence="5">
    <location>
        <begin position="1"/>
        <end position="23"/>
    </location>
</feature>
<keyword evidence="4 9" id="KW-0647">Proteasome</keyword>
<evidence type="ECO:0000259" key="8">
    <source>
        <dbReference type="Pfam" id="PF24492"/>
    </source>
</evidence>
<keyword evidence="10" id="KW-1185">Reference proteome</keyword>
<organism evidence="9 10">
    <name type="scientific">Carex littledalei</name>
    <dbReference type="NCBI Taxonomy" id="544730"/>
    <lineage>
        <taxon>Eukaryota</taxon>
        <taxon>Viridiplantae</taxon>
        <taxon>Streptophyta</taxon>
        <taxon>Embryophyta</taxon>
        <taxon>Tracheophyta</taxon>
        <taxon>Spermatophyta</taxon>
        <taxon>Magnoliopsida</taxon>
        <taxon>Liliopsida</taxon>
        <taxon>Poales</taxon>
        <taxon>Cyperaceae</taxon>
        <taxon>Cyperoideae</taxon>
        <taxon>Cariceae</taxon>
        <taxon>Carex</taxon>
        <taxon>Carex subgen. Euthyceras</taxon>
    </lineage>
</organism>
<dbReference type="Pfam" id="PF23731">
    <property type="entry name" value="ARM_ECM29_C"/>
    <property type="match status" value="1"/>
</dbReference>
<evidence type="ECO:0000313" key="9">
    <source>
        <dbReference type="EMBL" id="KAF3327246.1"/>
    </source>
</evidence>
<comment type="subcellular location">
    <subcellularLocation>
        <location evidence="1">Cytoplasm</location>
    </subcellularLocation>
</comment>
<dbReference type="Pfam" id="PF13001">
    <property type="entry name" value="ECM29_N"/>
    <property type="match status" value="1"/>
</dbReference>
<dbReference type="Gene3D" id="1.25.10.10">
    <property type="entry name" value="Leucine-rich Repeat Variant"/>
    <property type="match status" value="3"/>
</dbReference>
<feature type="domain" description="Proteasome adapter and scaffold protein ECM29 HEAT-repeat" evidence="8">
    <location>
        <begin position="1254"/>
        <end position="1414"/>
    </location>
</feature>
<dbReference type="GO" id="GO:0005737">
    <property type="term" value="C:cytoplasm"/>
    <property type="evidence" value="ECO:0007669"/>
    <property type="project" value="UniProtKB-SubCell"/>
</dbReference>
<dbReference type="GO" id="GO:0036503">
    <property type="term" value="P:ERAD pathway"/>
    <property type="evidence" value="ECO:0007669"/>
    <property type="project" value="TreeGrafter"/>
</dbReference>
<evidence type="ECO:0000259" key="6">
    <source>
        <dbReference type="Pfam" id="PF13001"/>
    </source>
</evidence>
<dbReference type="Proteomes" id="UP000623129">
    <property type="component" value="Unassembled WGS sequence"/>
</dbReference>
<dbReference type="InterPro" id="IPR011989">
    <property type="entry name" value="ARM-like"/>
</dbReference>
<dbReference type="Pfam" id="PF23702">
    <property type="entry name" value="ARM_ECM29"/>
    <property type="match status" value="1"/>
</dbReference>
<evidence type="ECO:0000256" key="1">
    <source>
        <dbReference type="ARBA" id="ARBA00004496"/>
    </source>
</evidence>
<name>A0A833QZA7_9POAL</name>
<dbReference type="PANTHER" id="PTHR23346">
    <property type="entry name" value="TRANSLATIONAL ACTIVATOR GCN1-RELATED"/>
    <property type="match status" value="1"/>
</dbReference>
<feature type="domain" description="ECM29 ARM-like repeats" evidence="7">
    <location>
        <begin position="626"/>
        <end position="760"/>
    </location>
</feature>
<reference evidence="9" key="1">
    <citation type="submission" date="2020-01" db="EMBL/GenBank/DDBJ databases">
        <title>Genome sequence of Kobresia littledalei, the first chromosome-level genome in the family Cyperaceae.</title>
        <authorList>
            <person name="Qu G."/>
        </authorList>
    </citation>
    <scope>NUCLEOTIDE SEQUENCE</scope>
    <source>
        <strain evidence="9">C.B.Clarke</strain>
        <tissue evidence="9">Leaf</tissue>
    </source>
</reference>
<feature type="domain" description="Proteasome component Ecm29 N-terminal" evidence="6">
    <location>
        <begin position="25"/>
        <end position="505"/>
    </location>
</feature>
<evidence type="ECO:0000256" key="3">
    <source>
        <dbReference type="ARBA" id="ARBA00022737"/>
    </source>
</evidence>
<evidence type="ECO:0000256" key="5">
    <source>
        <dbReference type="SAM" id="MobiDB-lite"/>
    </source>
</evidence>
<dbReference type="OrthoDB" id="778952at2759"/>
<keyword evidence="3" id="KW-0677">Repeat</keyword>
<evidence type="ECO:0000259" key="7">
    <source>
        <dbReference type="Pfam" id="PF23702"/>
    </source>
</evidence>
<gene>
    <name evidence="9" type="ORF">FCM35_KLT07364</name>
</gene>